<evidence type="ECO:0008006" key="7">
    <source>
        <dbReference type="Google" id="ProtNLM"/>
    </source>
</evidence>
<dbReference type="Gene3D" id="2.60.40.1820">
    <property type="match status" value="1"/>
</dbReference>
<dbReference type="PANTHER" id="PTHR31234">
    <property type="entry name" value="LATE EMBRYOGENESIS ABUNDANT (LEA) HYDROXYPROLINE-RICH GLYCOPROTEIN FAMILY"/>
    <property type="match status" value="1"/>
</dbReference>
<dbReference type="OrthoDB" id="20273at2759"/>
<dbReference type="PANTHER" id="PTHR31234:SF2">
    <property type="entry name" value="OS05G0199100 PROTEIN"/>
    <property type="match status" value="1"/>
</dbReference>
<dbReference type="STRING" id="4829.A0A163JPH9"/>
<evidence type="ECO:0000256" key="1">
    <source>
        <dbReference type="ARBA" id="ARBA00004370"/>
    </source>
</evidence>
<keyword evidence="4" id="KW-0812">Transmembrane</keyword>
<dbReference type="SUPFAM" id="SSF117070">
    <property type="entry name" value="LEA14-like"/>
    <property type="match status" value="1"/>
</dbReference>
<dbReference type="GO" id="GO:0098542">
    <property type="term" value="P:defense response to other organism"/>
    <property type="evidence" value="ECO:0007669"/>
    <property type="project" value="InterPro"/>
</dbReference>
<dbReference type="GO" id="GO:0016020">
    <property type="term" value="C:membrane"/>
    <property type="evidence" value="ECO:0007669"/>
    <property type="project" value="UniProtKB-SubCell"/>
</dbReference>
<evidence type="ECO:0000313" key="5">
    <source>
        <dbReference type="EMBL" id="SAM00883.1"/>
    </source>
</evidence>
<evidence type="ECO:0000256" key="3">
    <source>
        <dbReference type="SAM" id="MobiDB-lite"/>
    </source>
</evidence>
<feature type="compositionally biased region" description="Basic and acidic residues" evidence="3">
    <location>
        <begin position="65"/>
        <end position="77"/>
    </location>
</feature>
<gene>
    <name evidence="5" type="primary">ABSGL_06609.1 scaffold 8461</name>
</gene>
<evidence type="ECO:0000256" key="2">
    <source>
        <dbReference type="ARBA" id="ARBA00023136"/>
    </source>
</evidence>
<organism evidence="5">
    <name type="scientific">Absidia glauca</name>
    <name type="common">Pin mould</name>
    <dbReference type="NCBI Taxonomy" id="4829"/>
    <lineage>
        <taxon>Eukaryota</taxon>
        <taxon>Fungi</taxon>
        <taxon>Fungi incertae sedis</taxon>
        <taxon>Mucoromycota</taxon>
        <taxon>Mucoromycotina</taxon>
        <taxon>Mucoromycetes</taxon>
        <taxon>Mucorales</taxon>
        <taxon>Cunninghamellaceae</taxon>
        <taxon>Absidia</taxon>
    </lineage>
</organism>
<proteinExistence type="predicted"/>
<sequence>MTYYPHYDGLYCGPSTYYTPPPPKQVHHSPVIAPVQQQQEQQTPSDVRPSSPFYAPNHISSNHQPDPETKPVRDTYNDKTNVNTKAPLQSGYEENDRRRQQSCCDAICCGCCVCCPRWIRYCSCLILLVILAILGMIAGLASTFSKPTLDFGGLQGTPEFSLTGTTGFMQFNMNIIVTNPNIASVTFSSIEAKAFYPNVGGMDLSKMPIGGGNKTNVRIGAKSKTTVTFPFTIHFDAFSSTTAPIIGDLLQKCGINNQAKQDIVINYDVTPIINLAGFPITFTISSHAAFACPEGATDGINNVLAPLTSMMTSGSGGFPTDLSGVKSMLGSSLPTDLLNSLPSGLLNGL</sequence>
<keyword evidence="2 4" id="KW-0472">Membrane</keyword>
<dbReference type="InParanoid" id="A0A163JPH9"/>
<protein>
    <recommendedName>
        <fullName evidence="7">Late embryogenesis abundant protein LEA-2 subgroup domain-containing protein</fullName>
    </recommendedName>
</protein>
<dbReference type="EMBL" id="LT553433">
    <property type="protein sequence ID" value="SAM00883.1"/>
    <property type="molecule type" value="Genomic_DNA"/>
</dbReference>
<dbReference type="AlphaFoldDB" id="A0A163JPH9"/>
<keyword evidence="4" id="KW-1133">Transmembrane helix</keyword>
<feature type="transmembrane region" description="Helical" evidence="4">
    <location>
        <begin position="118"/>
        <end position="141"/>
    </location>
</feature>
<accession>A0A163JPH9</accession>
<dbReference type="InterPro" id="IPR044839">
    <property type="entry name" value="NDR1-like"/>
</dbReference>
<reference evidence="5" key="1">
    <citation type="submission" date="2016-04" db="EMBL/GenBank/DDBJ databases">
        <authorList>
            <person name="Evans L.H."/>
            <person name="Alamgir A."/>
            <person name="Owens N."/>
            <person name="Weber N.D."/>
            <person name="Virtaneva K."/>
            <person name="Barbian K."/>
            <person name="Babar A."/>
            <person name="Rosenke K."/>
        </authorList>
    </citation>
    <scope>NUCLEOTIDE SEQUENCE [LARGE SCALE GENOMIC DNA]</scope>
    <source>
        <strain evidence="5">CBS 101.48</strain>
    </source>
</reference>
<evidence type="ECO:0000256" key="4">
    <source>
        <dbReference type="SAM" id="Phobius"/>
    </source>
</evidence>
<dbReference type="Proteomes" id="UP000078561">
    <property type="component" value="Unassembled WGS sequence"/>
</dbReference>
<dbReference type="OMA" id="CPRWIRY"/>
<keyword evidence="6" id="KW-1185">Reference proteome</keyword>
<name>A0A163JPH9_ABSGL</name>
<feature type="region of interest" description="Disordered" evidence="3">
    <location>
        <begin position="35"/>
        <end position="93"/>
    </location>
</feature>
<evidence type="ECO:0000313" key="6">
    <source>
        <dbReference type="Proteomes" id="UP000078561"/>
    </source>
</evidence>
<comment type="subcellular location">
    <subcellularLocation>
        <location evidence="1">Membrane</location>
    </subcellularLocation>
</comment>
<feature type="compositionally biased region" description="Polar residues" evidence="3">
    <location>
        <begin position="78"/>
        <end position="87"/>
    </location>
</feature>